<name>A0A2R6RVP8_9APHY</name>
<sequence>ILSEKDGLAGIFHPETGTVLSASTVGSPLPSSLVSTASTTSSLFDDKKLGLMGMGNRTPEDRSRSLTDLKWGEFESMGFGAVGADEKKLQFDLTLWQIPGASGYAYVQYPRYVV</sequence>
<dbReference type="Proteomes" id="UP000186601">
    <property type="component" value="Unassembled WGS sequence"/>
</dbReference>
<protein>
    <submittedName>
        <fullName evidence="1">Uncharacterized protein</fullName>
    </submittedName>
</protein>
<dbReference type="AlphaFoldDB" id="A0A2R6RVP8"/>
<dbReference type="EMBL" id="MLYV02000157">
    <property type="protein sequence ID" value="PSS34098.1"/>
    <property type="molecule type" value="Genomic_DNA"/>
</dbReference>
<organism evidence="1 2">
    <name type="scientific">Hermanssonia centrifuga</name>
    <dbReference type="NCBI Taxonomy" id="98765"/>
    <lineage>
        <taxon>Eukaryota</taxon>
        <taxon>Fungi</taxon>
        <taxon>Dikarya</taxon>
        <taxon>Basidiomycota</taxon>
        <taxon>Agaricomycotina</taxon>
        <taxon>Agaricomycetes</taxon>
        <taxon>Polyporales</taxon>
        <taxon>Meruliaceae</taxon>
        <taxon>Hermanssonia</taxon>
    </lineage>
</organism>
<feature type="non-terminal residue" evidence="1">
    <location>
        <position position="1"/>
    </location>
</feature>
<evidence type="ECO:0000313" key="1">
    <source>
        <dbReference type="EMBL" id="PSS34098.1"/>
    </source>
</evidence>
<reference evidence="1 2" key="1">
    <citation type="submission" date="2018-02" db="EMBL/GenBank/DDBJ databases">
        <title>Genome sequence of the basidiomycete white-rot fungus Phlebia centrifuga.</title>
        <authorList>
            <person name="Granchi Z."/>
            <person name="Peng M."/>
            <person name="de Vries R.P."/>
            <person name="Hilden K."/>
            <person name="Makela M.R."/>
            <person name="Grigoriev I."/>
            <person name="Riley R."/>
        </authorList>
    </citation>
    <scope>NUCLEOTIDE SEQUENCE [LARGE SCALE GENOMIC DNA]</scope>
    <source>
        <strain evidence="1 2">FBCC195</strain>
    </source>
</reference>
<dbReference type="OrthoDB" id="3362494at2759"/>
<dbReference type="STRING" id="98765.A0A2R6RVP8"/>
<comment type="caution">
    <text evidence="1">The sequence shown here is derived from an EMBL/GenBank/DDBJ whole genome shotgun (WGS) entry which is preliminary data.</text>
</comment>
<accession>A0A2R6RVP8</accession>
<keyword evidence="2" id="KW-1185">Reference proteome</keyword>
<evidence type="ECO:0000313" key="2">
    <source>
        <dbReference type="Proteomes" id="UP000186601"/>
    </source>
</evidence>
<gene>
    <name evidence="1" type="ORF">PHLCEN_2v1862</name>
</gene>
<proteinExistence type="predicted"/>